<feature type="signal peptide" evidence="1">
    <location>
        <begin position="1"/>
        <end position="22"/>
    </location>
</feature>
<keyword evidence="3" id="KW-1185">Reference proteome</keyword>
<keyword evidence="1" id="KW-0732">Signal</keyword>
<feature type="chain" id="PRO_5016381071" evidence="1">
    <location>
        <begin position="23"/>
        <end position="365"/>
    </location>
</feature>
<evidence type="ECO:0000256" key="1">
    <source>
        <dbReference type="SAM" id="SignalP"/>
    </source>
</evidence>
<organism evidence="2 3">
    <name type="scientific">Tuber magnatum</name>
    <name type="common">white Piedmont truffle</name>
    <dbReference type="NCBI Taxonomy" id="42249"/>
    <lineage>
        <taxon>Eukaryota</taxon>
        <taxon>Fungi</taxon>
        <taxon>Dikarya</taxon>
        <taxon>Ascomycota</taxon>
        <taxon>Pezizomycotina</taxon>
        <taxon>Pezizomycetes</taxon>
        <taxon>Pezizales</taxon>
        <taxon>Tuberaceae</taxon>
        <taxon>Tuber</taxon>
    </lineage>
</organism>
<reference evidence="2 3" key="1">
    <citation type="submission" date="2018-03" db="EMBL/GenBank/DDBJ databases">
        <title>Genomes of Pezizomycetes fungi and the evolution of truffles.</title>
        <authorList>
            <person name="Murat C."/>
            <person name="Payen T."/>
            <person name="Noel B."/>
            <person name="Kuo A."/>
            <person name="Martin F.M."/>
        </authorList>
    </citation>
    <scope>NUCLEOTIDE SEQUENCE [LARGE SCALE GENOMIC DNA]</scope>
    <source>
        <strain evidence="2">091103-1</strain>
    </source>
</reference>
<dbReference type="AlphaFoldDB" id="A0A317SUW3"/>
<dbReference type="EMBL" id="PYWC01000026">
    <property type="protein sequence ID" value="PWW77196.1"/>
    <property type="molecule type" value="Genomic_DNA"/>
</dbReference>
<evidence type="ECO:0000313" key="3">
    <source>
        <dbReference type="Proteomes" id="UP000246991"/>
    </source>
</evidence>
<dbReference type="Proteomes" id="UP000246991">
    <property type="component" value="Unassembled WGS sequence"/>
</dbReference>
<accession>A0A317SUW3</accession>
<dbReference type="STRING" id="42249.A0A317SUW3"/>
<sequence>MTALPIMLTMLVLLYYFHITNSSYDIIGTSRPLVQQFTHAITNYVTEWTSSSISAAFLRGTSLTSVTSTMVKHNKIVLRRENGRREVADTLYTQFNQELRCPKCPFLSATSRAFKQDSGGPMDSDGQGYRCFNCPSWATCGKTIGVTQFLDLCHDELVQSTAVELLSTIFTSGSDLDMQDSHMIEGEIEERQCLELQVIPLEKTVLNLLPQNALPAFYDSSPYQQNTSMDKAKLMGYDISENEICLSDRSTDTGRHESELDNSHILQRSAVLLQASPPVPARAQEITIPTYSSVMTSPNIGNPDISHVPIWKKRSKHNSQCFTTTTALYISGMTCLPLKVIKDIFGTAPINIQLRFIHNVSWIGQ</sequence>
<name>A0A317SUW3_9PEZI</name>
<comment type="caution">
    <text evidence="2">The sequence shown here is derived from an EMBL/GenBank/DDBJ whole genome shotgun (WGS) entry which is preliminary data.</text>
</comment>
<evidence type="ECO:0000313" key="2">
    <source>
        <dbReference type="EMBL" id="PWW77196.1"/>
    </source>
</evidence>
<dbReference type="OrthoDB" id="5498262at2759"/>
<gene>
    <name evidence="2" type="ORF">C7212DRAFT_343002</name>
</gene>
<proteinExistence type="predicted"/>
<protein>
    <submittedName>
        <fullName evidence="2">Uncharacterized protein</fullName>
    </submittedName>
</protein>